<dbReference type="Proteomes" id="UP000318102">
    <property type="component" value="Unassembled WGS sequence"/>
</dbReference>
<evidence type="ECO:0000313" key="1">
    <source>
        <dbReference type="EMBL" id="TVX92004.1"/>
    </source>
</evidence>
<reference evidence="1 2" key="1">
    <citation type="submission" date="2019-07" db="EMBL/GenBank/DDBJ databases">
        <authorList>
            <person name="Kim J."/>
        </authorList>
    </citation>
    <scope>NUCLEOTIDE SEQUENCE [LARGE SCALE GENOMIC DNA]</scope>
    <source>
        <strain evidence="1 2">N4</strain>
    </source>
</reference>
<gene>
    <name evidence="1" type="ORF">FPZ44_02395</name>
</gene>
<name>A0A559IWJ9_9BACL</name>
<dbReference type="EMBL" id="VNJK01000001">
    <property type="protein sequence ID" value="TVX92004.1"/>
    <property type="molecule type" value="Genomic_DNA"/>
</dbReference>
<dbReference type="SUPFAM" id="SSF82771">
    <property type="entry name" value="GIY-YIG endonuclease"/>
    <property type="match status" value="1"/>
</dbReference>
<dbReference type="OrthoDB" id="9134286at2"/>
<organism evidence="1 2">
    <name type="scientific">Paenibacillus agilis</name>
    <dbReference type="NCBI Taxonomy" id="3020863"/>
    <lineage>
        <taxon>Bacteria</taxon>
        <taxon>Bacillati</taxon>
        <taxon>Bacillota</taxon>
        <taxon>Bacilli</taxon>
        <taxon>Bacillales</taxon>
        <taxon>Paenibacillaceae</taxon>
        <taxon>Paenibacillus</taxon>
    </lineage>
</organism>
<evidence type="ECO:0000313" key="2">
    <source>
        <dbReference type="Proteomes" id="UP000318102"/>
    </source>
</evidence>
<comment type="caution">
    <text evidence="1">The sequence shown here is derived from an EMBL/GenBank/DDBJ whole genome shotgun (WGS) entry which is preliminary data.</text>
</comment>
<proteinExistence type="predicted"/>
<dbReference type="RefSeq" id="WP_144987048.1">
    <property type="nucleotide sequence ID" value="NZ_VNJK01000001.1"/>
</dbReference>
<keyword evidence="2" id="KW-1185">Reference proteome</keyword>
<dbReference type="InterPro" id="IPR035901">
    <property type="entry name" value="GIY-YIG_endonuc_sf"/>
</dbReference>
<dbReference type="AlphaFoldDB" id="A0A559IWJ9"/>
<protein>
    <submittedName>
        <fullName evidence="1">GIY-YIG nuclease family protein</fullName>
    </submittedName>
</protein>
<sequence length="114" mass="13387">MNRREELKAAYKEIKTEAGVYEIRNTITNKRLVVSTSNLRTIEGKKFQLNMGGHMNKALQAEWNTYGEAAFEIETLEILKKKEHGYFDEKEELKKLEEKWLNELQPYGEAGYNK</sequence>
<accession>A0A559IWJ9</accession>
<dbReference type="CDD" id="cd10451">
    <property type="entry name" value="GIY-YIG_LuxR_like"/>
    <property type="match status" value="1"/>
</dbReference>
<dbReference type="Gene3D" id="3.40.1440.10">
    <property type="entry name" value="GIY-YIG endonuclease"/>
    <property type="match status" value="1"/>
</dbReference>